<evidence type="ECO:0000313" key="2">
    <source>
        <dbReference type="EMBL" id="GHO55109.1"/>
    </source>
</evidence>
<protein>
    <submittedName>
        <fullName evidence="2">Amidohydrolase</fullName>
    </submittedName>
</protein>
<sequence>MTSIDLTHVPLADNHCHGIFRTQGPMDIPSWRQHFTEASDHTMRTTHVATTLFYQRLIRAMAEFFECEVTEDAVLAARQKYDDRSLVRRYLQAANFEVLFLDKGYPPLEMLLSDAEHAELASCRVAPMLRVELLMQDLVAKHDTLSAIVEALKAALNDVRGQGYVALKSIVAYRTGLDIRTWNSDDVNIAFAEARREVQAKGAVRLGYKPLLDTLLHVVFAEAAGQELPIQFHTGYGDTDADMLLANPLNLRAVLERKEYRAMPIVLLHESYPYTRQGAYLAAVYEHVYFDLSYGIPFLGYSEMLEFTRAAFDIAPFSKLLYSSDGVGVPELHWLSARDGRKILGQALGERVATGELDVAGAEAAGVAVLRDNALRLYGL</sequence>
<feature type="domain" description="Amidohydrolase-related" evidence="1">
    <location>
        <begin position="188"/>
        <end position="380"/>
    </location>
</feature>
<organism evidence="2 3">
    <name type="scientific">Ktedonobacter robiniae</name>
    <dbReference type="NCBI Taxonomy" id="2778365"/>
    <lineage>
        <taxon>Bacteria</taxon>
        <taxon>Bacillati</taxon>
        <taxon>Chloroflexota</taxon>
        <taxon>Ktedonobacteria</taxon>
        <taxon>Ktedonobacterales</taxon>
        <taxon>Ktedonobacteraceae</taxon>
        <taxon>Ktedonobacter</taxon>
    </lineage>
</organism>
<gene>
    <name evidence="2" type="ORF">KSB_35840</name>
</gene>
<dbReference type="EMBL" id="BNJG01000001">
    <property type="protein sequence ID" value="GHO55109.1"/>
    <property type="molecule type" value="Genomic_DNA"/>
</dbReference>
<dbReference type="SUPFAM" id="SSF51556">
    <property type="entry name" value="Metallo-dependent hydrolases"/>
    <property type="match status" value="1"/>
</dbReference>
<accession>A0ABQ3UQQ9</accession>
<reference evidence="2 3" key="1">
    <citation type="journal article" date="2021" name="Int. J. Syst. Evol. Microbiol.">
        <title>Reticulibacter mediterranei gen. nov., sp. nov., within the new family Reticulibacteraceae fam. nov., and Ktedonospora formicarum gen. nov., sp. nov., Ktedonobacter robiniae sp. nov., Dictyobacter formicarum sp. nov. and Dictyobacter arantiisoli sp. nov., belonging to the class Ktedonobacteria.</title>
        <authorList>
            <person name="Yabe S."/>
            <person name="Zheng Y."/>
            <person name="Wang C.M."/>
            <person name="Sakai Y."/>
            <person name="Abe K."/>
            <person name="Yokota A."/>
            <person name="Donadio S."/>
            <person name="Cavaletti L."/>
            <person name="Monciardini P."/>
        </authorList>
    </citation>
    <scope>NUCLEOTIDE SEQUENCE [LARGE SCALE GENOMIC DNA]</scope>
    <source>
        <strain evidence="2 3">SOSP1-30</strain>
    </source>
</reference>
<proteinExistence type="predicted"/>
<dbReference type="Proteomes" id="UP000654345">
    <property type="component" value="Unassembled WGS sequence"/>
</dbReference>
<dbReference type="InterPro" id="IPR032466">
    <property type="entry name" value="Metal_Hydrolase"/>
</dbReference>
<dbReference type="PANTHER" id="PTHR43383:SF2">
    <property type="entry name" value="AMIDOHYDROLASE 2 FAMILY PROTEIN"/>
    <property type="match status" value="1"/>
</dbReference>
<dbReference type="RefSeq" id="WP_201371743.1">
    <property type="nucleotide sequence ID" value="NZ_BNJG01000001.1"/>
</dbReference>
<dbReference type="PANTHER" id="PTHR43383">
    <property type="entry name" value="NODULIN 6"/>
    <property type="match status" value="1"/>
</dbReference>
<evidence type="ECO:0000259" key="1">
    <source>
        <dbReference type="Pfam" id="PF04909"/>
    </source>
</evidence>
<dbReference type="Pfam" id="PF04909">
    <property type="entry name" value="Amidohydro_2"/>
    <property type="match status" value="1"/>
</dbReference>
<keyword evidence="3" id="KW-1185">Reference proteome</keyword>
<comment type="caution">
    <text evidence="2">The sequence shown here is derived from an EMBL/GenBank/DDBJ whole genome shotgun (WGS) entry which is preliminary data.</text>
</comment>
<dbReference type="InterPro" id="IPR006680">
    <property type="entry name" value="Amidohydro-rel"/>
</dbReference>
<evidence type="ECO:0000313" key="3">
    <source>
        <dbReference type="Proteomes" id="UP000654345"/>
    </source>
</evidence>
<name>A0ABQ3UQQ9_9CHLR</name>
<dbReference type="Gene3D" id="3.20.20.140">
    <property type="entry name" value="Metal-dependent hydrolases"/>
    <property type="match status" value="1"/>
</dbReference>